<comment type="similarity">
    <text evidence="2">Belongs to the OmpP1/FadL family.</text>
</comment>
<organism evidence="8 9">
    <name type="scientific">Sutterella massiliensis</name>
    <dbReference type="NCBI Taxonomy" id="1816689"/>
    <lineage>
        <taxon>Bacteria</taxon>
        <taxon>Pseudomonadati</taxon>
        <taxon>Pseudomonadota</taxon>
        <taxon>Betaproteobacteria</taxon>
        <taxon>Burkholderiales</taxon>
        <taxon>Sutterellaceae</taxon>
        <taxon>Sutterella</taxon>
    </lineage>
</organism>
<evidence type="ECO:0000256" key="6">
    <source>
        <dbReference type="ARBA" id="ARBA00023136"/>
    </source>
</evidence>
<keyword evidence="5" id="KW-0732">Signal</keyword>
<evidence type="ECO:0000256" key="7">
    <source>
        <dbReference type="ARBA" id="ARBA00023237"/>
    </source>
</evidence>
<protein>
    <submittedName>
        <fullName evidence="8">TonB-dependent receptor</fullName>
    </submittedName>
</protein>
<dbReference type="Pfam" id="PF03349">
    <property type="entry name" value="Toluene_X"/>
    <property type="match status" value="1"/>
</dbReference>
<comment type="caution">
    <text evidence="8">The sequence shown here is derived from an EMBL/GenBank/DDBJ whole genome shotgun (WGS) entry which is preliminary data.</text>
</comment>
<name>A0ABS2DT60_9BURK</name>
<proteinExistence type="inferred from homology"/>
<keyword evidence="4" id="KW-0812">Transmembrane</keyword>
<dbReference type="Gene3D" id="2.40.160.60">
    <property type="entry name" value="Outer membrane protein transport protein (OMPP1/FadL/TodX)"/>
    <property type="match status" value="1"/>
</dbReference>
<keyword evidence="8" id="KW-0675">Receptor</keyword>
<evidence type="ECO:0000256" key="5">
    <source>
        <dbReference type="ARBA" id="ARBA00022729"/>
    </source>
</evidence>
<reference evidence="8 9" key="1">
    <citation type="journal article" date="2021" name="Sci. Rep.">
        <title>The distribution of antibiotic resistance genes in chicken gut microbiota commensals.</title>
        <authorList>
            <person name="Juricova H."/>
            <person name="Matiasovicova J."/>
            <person name="Kubasova T."/>
            <person name="Cejkova D."/>
            <person name="Rychlik I."/>
        </authorList>
    </citation>
    <scope>NUCLEOTIDE SEQUENCE [LARGE SCALE GENOMIC DNA]</scope>
    <source>
        <strain evidence="8 9">An829</strain>
    </source>
</reference>
<keyword evidence="9" id="KW-1185">Reference proteome</keyword>
<accession>A0ABS2DT60</accession>
<gene>
    <name evidence="8" type="ORF">H6A60_08575</name>
</gene>
<keyword evidence="7" id="KW-0998">Cell outer membrane</keyword>
<dbReference type="SUPFAM" id="SSF56935">
    <property type="entry name" value="Porins"/>
    <property type="match status" value="1"/>
</dbReference>
<keyword evidence="3" id="KW-1134">Transmembrane beta strand</keyword>
<evidence type="ECO:0000256" key="2">
    <source>
        <dbReference type="ARBA" id="ARBA00008163"/>
    </source>
</evidence>
<dbReference type="InterPro" id="IPR005017">
    <property type="entry name" value="OMPP1/FadL/TodX"/>
</dbReference>
<evidence type="ECO:0000313" key="8">
    <source>
        <dbReference type="EMBL" id="MBM6704535.1"/>
    </source>
</evidence>
<dbReference type="EMBL" id="JACJJC010000013">
    <property type="protein sequence ID" value="MBM6704535.1"/>
    <property type="molecule type" value="Genomic_DNA"/>
</dbReference>
<evidence type="ECO:0000256" key="4">
    <source>
        <dbReference type="ARBA" id="ARBA00022692"/>
    </source>
</evidence>
<comment type="subcellular location">
    <subcellularLocation>
        <location evidence="1">Cell outer membrane</location>
        <topology evidence="1">Multi-pass membrane protein</topology>
    </subcellularLocation>
</comment>
<evidence type="ECO:0000256" key="1">
    <source>
        <dbReference type="ARBA" id="ARBA00004571"/>
    </source>
</evidence>
<keyword evidence="6" id="KW-0472">Membrane</keyword>
<dbReference type="Proteomes" id="UP000715095">
    <property type="component" value="Unassembled WGS sequence"/>
</dbReference>
<dbReference type="PANTHER" id="PTHR35093:SF8">
    <property type="entry name" value="OUTER MEMBRANE PROTEIN NMB0088-RELATED"/>
    <property type="match status" value="1"/>
</dbReference>
<evidence type="ECO:0000313" key="9">
    <source>
        <dbReference type="Proteomes" id="UP000715095"/>
    </source>
</evidence>
<sequence length="438" mass="47523">MLTEQTAGSLGRAYAGVGVDGTDVAGVYYNPATMTLHPGTNIQAGFVGIGLNLDYAGKDGETANGRFHPQAIPHGHITHQINDSTWVGFSMTVPFGMGTDYDSDWNQSRRGIKATILTLDFNPSVAWKVSEKLSIGAGVSLQYASADLKMRMNLSDTTPGQQANSALNNALAEAIKNQDAAAIKQIQEIGNAVKDGSAQSEIDADSWAWGWNIGVMWSPVQNFRVGLSYRSEITHDADGDLKVNGLQGVVPGNWQESALGSIISGAISQSLGTMDGAATVSAPAWAMASVAWDVNDLLSLYASFRWTDWSSFDKLDIEGNGTTMATVTNKWKDTYLGSLGADLRLTDWWTLRGGIAYESSPISDPSYRTAIIPDADRWWFAVGSSFKLTDQLIWDVSFAHLHGVHERNLYAAEGSNEKVGRFRKLDAYLLGTQLQYRF</sequence>
<evidence type="ECO:0000256" key="3">
    <source>
        <dbReference type="ARBA" id="ARBA00022452"/>
    </source>
</evidence>
<dbReference type="PANTHER" id="PTHR35093">
    <property type="entry name" value="OUTER MEMBRANE PROTEIN NMB0088-RELATED"/>
    <property type="match status" value="1"/>
</dbReference>